<feature type="transmembrane region" description="Helical" evidence="1">
    <location>
        <begin position="12"/>
        <end position="34"/>
    </location>
</feature>
<sequence length="231" mass="26368">MFPRKYKNNFGFGLIGIVIVLAVLAIVGGGYFYYQKNIKLQENAPTGKSQVQDFEKNTEKTTPTNSQIDTSTWKTYRNEKYGFEVKYPSNWQISERNMEGLNPFVVLGNPLEGLKVFVIYIFFKPNPNKLSSEDYVSGVLDKSDKEFQKTGIGVNLNEYRPEPIVINSGITGYRLNGVFLFDHSAELIYFTRDVNAYNVSFPVAEENTNLFDPAENNKTARQILSTFKFVQ</sequence>
<evidence type="ECO:0008006" key="4">
    <source>
        <dbReference type="Google" id="ProtNLM"/>
    </source>
</evidence>
<name>A0A1F5X569_9BACT</name>
<dbReference type="EMBL" id="MFIA01000008">
    <property type="protein sequence ID" value="OGF83085.1"/>
    <property type="molecule type" value="Genomic_DNA"/>
</dbReference>
<protein>
    <recommendedName>
        <fullName evidence="4">PsbP C-terminal domain-containing protein</fullName>
    </recommendedName>
</protein>
<evidence type="ECO:0000313" key="3">
    <source>
        <dbReference type="Proteomes" id="UP000178046"/>
    </source>
</evidence>
<evidence type="ECO:0000256" key="1">
    <source>
        <dbReference type="SAM" id="Phobius"/>
    </source>
</evidence>
<keyword evidence="1" id="KW-0472">Membrane</keyword>
<organism evidence="2 3">
    <name type="scientific">Candidatus Giovannonibacteria bacterium RIFCSPLOWO2_01_FULL_44_16</name>
    <dbReference type="NCBI Taxonomy" id="1798348"/>
    <lineage>
        <taxon>Bacteria</taxon>
        <taxon>Candidatus Giovannoniibacteriota</taxon>
    </lineage>
</organism>
<dbReference type="Proteomes" id="UP000178046">
    <property type="component" value="Unassembled WGS sequence"/>
</dbReference>
<keyword evidence="1" id="KW-0812">Transmembrane</keyword>
<comment type="caution">
    <text evidence="2">The sequence shown here is derived from an EMBL/GenBank/DDBJ whole genome shotgun (WGS) entry which is preliminary data.</text>
</comment>
<evidence type="ECO:0000313" key="2">
    <source>
        <dbReference type="EMBL" id="OGF83085.1"/>
    </source>
</evidence>
<keyword evidence="1" id="KW-1133">Transmembrane helix</keyword>
<gene>
    <name evidence="2" type="ORF">A2924_02170</name>
</gene>
<accession>A0A1F5X569</accession>
<dbReference type="AlphaFoldDB" id="A0A1F5X569"/>
<reference evidence="2 3" key="1">
    <citation type="journal article" date="2016" name="Nat. Commun.">
        <title>Thousands of microbial genomes shed light on interconnected biogeochemical processes in an aquifer system.</title>
        <authorList>
            <person name="Anantharaman K."/>
            <person name="Brown C.T."/>
            <person name="Hug L.A."/>
            <person name="Sharon I."/>
            <person name="Castelle C.J."/>
            <person name="Probst A.J."/>
            <person name="Thomas B.C."/>
            <person name="Singh A."/>
            <person name="Wilkins M.J."/>
            <person name="Karaoz U."/>
            <person name="Brodie E.L."/>
            <person name="Williams K.H."/>
            <person name="Hubbard S.S."/>
            <person name="Banfield J.F."/>
        </authorList>
    </citation>
    <scope>NUCLEOTIDE SEQUENCE [LARGE SCALE GENOMIC DNA]</scope>
</reference>
<proteinExistence type="predicted"/>